<evidence type="ECO:0000313" key="2">
    <source>
        <dbReference type="EMBL" id="KAH3861360.1"/>
    </source>
</evidence>
<evidence type="ECO:0000313" key="3">
    <source>
        <dbReference type="Proteomes" id="UP000828390"/>
    </source>
</evidence>
<organism evidence="2 3">
    <name type="scientific">Dreissena polymorpha</name>
    <name type="common">Zebra mussel</name>
    <name type="synonym">Mytilus polymorpha</name>
    <dbReference type="NCBI Taxonomy" id="45954"/>
    <lineage>
        <taxon>Eukaryota</taxon>
        <taxon>Metazoa</taxon>
        <taxon>Spiralia</taxon>
        <taxon>Lophotrochozoa</taxon>
        <taxon>Mollusca</taxon>
        <taxon>Bivalvia</taxon>
        <taxon>Autobranchia</taxon>
        <taxon>Heteroconchia</taxon>
        <taxon>Euheterodonta</taxon>
        <taxon>Imparidentia</taxon>
        <taxon>Neoheterodontei</taxon>
        <taxon>Myida</taxon>
        <taxon>Dreissenoidea</taxon>
        <taxon>Dreissenidae</taxon>
        <taxon>Dreissena</taxon>
    </lineage>
</organism>
<name>A0A9D4RCJ9_DREPO</name>
<feature type="region of interest" description="Disordered" evidence="1">
    <location>
        <begin position="15"/>
        <end position="37"/>
    </location>
</feature>
<gene>
    <name evidence="2" type="ORF">DPMN_024287</name>
</gene>
<dbReference type="Proteomes" id="UP000828390">
    <property type="component" value="Unassembled WGS sequence"/>
</dbReference>
<reference evidence="2" key="2">
    <citation type="submission" date="2020-11" db="EMBL/GenBank/DDBJ databases">
        <authorList>
            <person name="McCartney M.A."/>
            <person name="Auch B."/>
            <person name="Kono T."/>
            <person name="Mallez S."/>
            <person name="Becker A."/>
            <person name="Gohl D.M."/>
            <person name="Silverstein K.A.T."/>
            <person name="Koren S."/>
            <person name="Bechman K.B."/>
            <person name="Herman A."/>
            <person name="Abrahante J.E."/>
            <person name="Garbe J."/>
        </authorList>
    </citation>
    <scope>NUCLEOTIDE SEQUENCE</scope>
    <source>
        <strain evidence="2">Duluth1</strain>
        <tissue evidence="2">Whole animal</tissue>
    </source>
</reference>
<protein>
    <submittedName>
        <fullName evidence="2">Uncharacterized protein</fullName>
    </submittedName>
</protein>
<proteinExistence type="predicted"/>
<feature type="compositionally biased region" description="Acidic residues" evidence="1">
    <location>
        <begin position="16"/>
        <end position="35"/>
    </location>
</feature>
<dbReference type="EMBL" id="JAIWYP010000002">
    <property type="protein sequence ID" value="KAH3861360.1"/>
    <property type="molecule type" value="Genomic_DNA"/>
</dbReference>
<sequence>MNYTVKCYNKFLINSDDVDDDEDNDDDDNDDDDDYDNTKYAKYDTKINLSKINLSNKSHQTHHNKITSPPPGCYVFQETRTIFEVIQDIIKNNVLTKFHDD</sequence>
<dbReference type="AlphaFoldDB" id="A0A9D4RCJ9"/>
<comment type="caution">
    <text evidence="2">The sequence shown here is derived from an EMBL/GenBank/DDBJ whole genome shotgun (WGS) entry which is preliminary data.</text>
</comment>
<reference evidence="2" key="1">
    <citation type="journal article" date="2019" name="bioRxiv">
        <title>The Genome of the Zebra Mussel, Dreissena polymorpha: A Resource for Invasive Species Research.</title>
        <authorList>
            <person name="McCartney M.A."/>
            <person name="Auch B."/>
            <person name="Kono T."/>
            <person name="Mallez S."/>
            <person name="Zhang Y."/>
            <person name="Obille A."/>
            <person name="Becker A."/>
            <person name="Abrahante J.E."/>
            <person name="Garbe J."/>
            <person name="Badalamenti J.P."/>
            <person name="Herman A."/>
            <person name="Mangelson H."/>
            <person name="Liachko I."/>
            <person name="Sullivan S."/>
            <person name="Sone E.D."/>
            <person name="Koren S."/>
            <person name="Silverstein K.A.T."/>
            <person name="Beckman K.B."/>
            <person name="Gohl D.M."/>
        </authorList>
    </citation>
    <scope>NUCLEOTIDE SEQUENCE</scope>
    <source>
        <strain evidence="2">Duluth1</strain>
        <tissue evidence="2">Whole animal</tissue>
    </source>
</reference>
<keyword evidence="3" id="KW-1185">Reference proteome</keyword>
<evidence type="ECO:0000256" key="1">
    <source>
        <dbReference type="SAM" id="MobiDB-lite"/>
    </source>
</evidence>
<accession>A0A9D4RCJ9</accession>